<dbReference type="Pfam" id="PF14223">
    <property type="entry name" value="Retrotran_gag_2"/>
    <property type="match status" value="1"/>
</dbReference>
<dbReference type="Gene3D" id="2.10.25.10">
    <property type="entry name" value="Laminin"/>
    <property type="match status" value="1"/>
</dbReference>
<feature type="compositionally biased region" description="Basic and acidic residues" evidence="8">
    <location>
        <begin position="474"/>
        <end position="491"/>
    </location>
</feature>
<dbReference type="CDD" id="cd09272">
    <property type="entry name" value="RNase_HI_RT_Ty1"/>
    <property type="match status" value="1"/>
</dbReference>
<dbReference type="Pfam" id="PF13976">
    <property type="entry name" value="gag_pre-integrs"/>
    <property type="match status" value="1"/>
</dbReference>
<feature type="compositionally biased region" description="Low complexity" evidence="8">
    <location>
        <begin position="909"/>
        <end position="924"/>
    </location>
</feature>
<feature type="chain" id="PRO_5014783174" description="EGF-like domain-containing protein" evidence="9">
    <location>
        <begin position="19"/>
        <end position="1384"/>
    </location>
</feature>
<keyword evidence="4" id="KW-0677">Repeat</keyword>
<evidence type="ECO:0000256" key="8">
    <source>
        <dbReference type="SAM" id="MobiDB-lite"/>
    </source>
</evidence>
<dbReference type="CDD" id="cd00054">
    <property type="entry name" value="EGF_CA"/>
    <property type="match status" value="1"/>
</dbReference>
<evidence type="ECO:0000256" key="4">
    <source>
        <dbReference type="ARBA" id="ARBA00022737"/>
    </source>
</evidence>
<keyword evidence="5" id="KW-0645">Protease</keyword>
<organism evidence="12">
    <name type="scientific">Fagus sylvatica</name>
    <name type="common">Beechnut</name>
    <dbReference type="NCBI Taxonomy" id="28930"/>
    <lineage>
        <taxon>Eukaryota</taxon>
        <taxon>Viridiplantae</taxon>
        <taxon>Streptophyta</taxon>
        <taxon>Embryophyta</taxon>
        <taxon>Tracheophyta</taxon>
        <taxon>Spermatophyta</taxon>
        <taxon>Magnoliopsida</taxon>
        <taxon>eudicotyledons</taxon>
        <taxon>Gunneridae</taxon>
        <taxon>Pentapetalae</taxon>
        <taxon>rosids</taxon>
        <taxon>fabids</taxon>
        <taxon>Fagales</taxon>
        <taxon>Fagaceae</taxon>
        <taxon>Fagus</taxon>
    </lineage>
</organism>
<evidence type="ECO:0000256" key="1">
    <source>
        <dbReference type="ARBA" id="ARBA00004167"/>
    </source>
</evidence>
<feature type="region of interest" description="Disordered" evidence="8">
    <location>
        <begin position="889"/>
        <end position="930"/>
    </location>
</feature>
<evidence type="ECO:0000256" key="3">
    <source>
        <dbReference type="ARBA" id="ARBA00022729"/>
    </source>
</evidence>
<evidence type="ECO:0000256" key="7">
    <source>
        <dbReference type="PROSITE-ProRule" id="PRU00076"/>
    </source>
</evidence>
<dbReference type="GO" id="GO:0005509">
    <property type="term" value="F:calcium ion binding"/>
    <property type="evidence" value="ECO:0007669"/>
    <property type="project" value="InterPro"/>
</dbReference>
<dbReference type="Pfam" id="PF07727">
    <property type="entry name" value="RVT_2"/>
    <property type="match status" value="1"/>
</dbReference>
<evidence type="ECO:0000313" key="12">
    <source>
        <dbReference type="EMBL" id="SPD14965.1"/>
    </source>
</evidence>
<dbReference type="GO" id="GO:0004190">
    <property type="term" value="F:aspartic-type endopeptidase activity"/>
    <property type="evidence" value="ECO:0007669"/>
    <property type="project" value="UniProtKB-KW"/>
</dbReference>
<dbReference type="InterPro" id="IPR054722">
    <property type="entry name" value="PolX-like_BBD"/>
</dbReference>
<evidence type="ECO:0008006" key="13">
    <source>
        <dbReference type="Google" id="ProtNLM"/>
    </source>
</evidence>
<feature type="compositionally biased region" description="Gly residues" evidence="8">
    <location>
        <begin position="453"/>
        <end position="469"/>
    </location>
</feature>
<dbReference type="PROSITE" id="PS00010">
    <property type="entry name" value="ASX_HYDROXYL"/>
    <property type="match status" value="1"/>
</dbReference>
<dbReference type="SMART" id="SM00179">
    <property type="entry name" value="EGF_CA"/>
    <property type="match status" value="1"/>
</dbReference>
<dbReference type="InterPro" id="IPR001584">
    <property type="entry name" value="Integrase_cat-core"/>
</dbReference>
<reference evidence="12" key="1">
    <citation type="submission" date="2018-02" db="EMBL/GenBank/DDBJ databases">
        <authorList>
            <person name="Cohen D.B."/>
            <person name="Kent A.D."/>
        </authorList>
    </citation>
    <scope>NUCLEOTIDE SEQUENCE</scope>
</reference>
<gene>
    <name evidence="12" type="ORF">FSB_LOCUS42847</name>
</gene>
<dbReference type="PROSITE" id="PS50994">
    <property type="entry name" value="INTEGRASE"/>
    <property type="match status" value="1"/>
</dbReference>
<dbReference type="Pfam" id="PF07645">
    <property type="entry name" value="EGF_CA"/>
    <property type="match status" value="1"/>
</dbReference>
<dbReference type="GO" id="GO:0015074">
    <property type="term" value="P:DNA integration"/>
    <property type="evidence" value="ECO:0007669"/>
    <property type="project" value="InterPro"/>
</dbReference>
<dbReference type="InterPro" id="IPR000152">
    <property type="entry name" value="EGF-type_Asp/Asn_hydroxyl_site"/>
</dbReference>
<accession>A0A2N9HSK4</accession>
<comment type="subcellular location">
    <subcellularLocation>
        <location evidence="1">Membrane</location>
        <topology evidence="1">Single-pass membrane protein</topology>
    </subcellularLocation>
</comment>
<dbReference type="PANTHER" id="PTHR11439">
    <property type="entry name" value="GAG-POL-RELATED RETROTRANSPOSON"/>
    <property type="match status" value="1"/>
</dbReference>
<dbReference type="SUPFAM" id="SSF53098">
    <property type="entry name" value="Ribonuclease H-like"/>
    <property type="match status" value="1"/>
</dbReference>
<dbReference type="InterPro" id="IPR049883">
    <property type="entry name" value="NOTCH1_EGF-like"/>
</dbReference>
<feature type="signal peptide" evidence="9">
    <location>
        <begin position="1"/>
        <end position="18"/>
    </location>
</feature>
<dbReference type="GO" id="GO:0030247">
    <property type="term" value="F:polysaccharide binding"/>
    <property type="evidence" value="ECO:0007669"/>
    <property type="project" value="InterPro"/>
</dbReference>
<dbReference type="InterPro" id="IPR025724">
    <property type="entry name" value="GAG-pre-integrase_dom"/>
</dbReference>
<dbReference type="Pfam" id="PF22936">
    <property type="entry name" value="Pol_BBD"/>
    <property type="match status" value="1"/>
</dbReference>
<dbReference type="SUPFAM" id="SSF56672">
    <property type="entry name" value="DNA/RNA polymerases"/>
    <property type="match status" value="1"/>
</dbReference>
<keyword evidence="3 9" id="KW-0732">Signal</keyword>
<feature type="region of interest" description="Disordered" evidence="8">
    <location>
        <begin position="437"/>
        <end position="515"/>
    </location>
</feature>
<feature type="domain" description="EGF-like" evidence="10">
    <location>
        <begin position="197"/>
        <end position="233"/>
    </location>
</feature>
<evidence type="ECO:0000256" key="2">
    <source>
        <dbReference type="ARBA" id="ARBA00022536"/>
    </source>
</evidence>
<evidence type="ECO:0000256" key="5">
    <source>
        <dbReference type="ARBA" id="ARBA00022750"/>
    </source>
</evidence>
<protein>
    <recommendedName>
        <fullName evidence="13">EGF-like domain-containing protein</fullName>
    </recommendedName>
</protein>
<dbReference type="Pfam" id="PF13947">
    <property type="entry name" value="GUB_WAK_bind"/>
    <property type="match status" value="1"/>
</dbReference>
<dbReference type="PROSITE" id="PS01187">
    <property type="entry name" value="EGF_CA"/>
    <property type="match status" value="1"/>
</dbReference>
<feature type="domain" description="Integrase catalytic" evidence="11">
    <location>
        <begin position="721"/>
        <end position="829"/>
    </location>
</feature>
<keyword evidence="6" id="KW-1015">Disulfide bond</keyword>
<keyword evidence="5" id="KW-0378">Hydrolase</keyword>
<dbReference type="InterPro" id="IPR012337">
    <property type="entry name" value="RNaseH-like_sf"/>
</dbReference>
<keyword evidence="5" id="KW-0064">Aspartyl protease</keyword>
<name>A0A2N9HSK4_FAGSY</name>
<dbReference type="PANTHER" id="PTHR11439:SF517">
    <property type="entry name" value="CYSTEINE-RICH RLK (RECEPTOR-LIKE PROTEIN KINASE) 8"/>
    <property type="match status" value="1"/>
</dbReference>
<dbReference type="EMBL" id="OIVN01004013">
    <property type="protein sequence ID" value="SPD14965.1"/>
    <property type="molecule type" value="Genomic_DNA"/>
</dbReference>
<dbReference type="InterPro" id="IPR013103">
    <property type="entry name" value="RVT_2"/>
</dbReference>
<dbReference type="Gene3D" id="3.30.420.10">
    <property type="entry name" value="Ribonuclease H-like superfamily/Ribonuclease H"/>
    <property type="match status" value="1"/>
</dbReference>
<dbReference type="FunFam" id="2.10.25.10:FF:000038">
    <property type="entry name" value="Fibrillin 2"/>
    <property type="match status" value="1"/>
</dbReference>
<comment type="caution">
    <text evidence="7">Lacks conserved residue(s) required for the propagation of feature annotation.</text>
</comment>
<keyword evidence="2 7" id="KW-0245">EGF-like domain</keyword>
<evidence type="ECO:0000256" key="9">
    <source>
        <dbReference type="SAM" id="SignalP"/>
    </source>
</evidence>
<sequence>MGLHGMLIQITLIGVIISAIVVAAAEAALAKPGCHDKCGDVEIPFPFGLKDDCYLDETFHIACDDNVTAKTGNLTVTNISIEVHEMRVLSYVARDCYNPTGAYVEDEGESSAWLRAGMFTISKTKNKFTVIGCDTYAFLTGNKMEKSTGPGACPYVIAFAMWSMGHALALGVARSGYYCKCKKGYRGNPYLHGGCQDINECEDPTLNNCTRAKNCVNTEGSYNCRCPKWHHGNGRKDGEGCVPDLLLVLKIAIDAWETVEKGYEESQDETSLTPNQKEALQKARKKDQQALTLIYQGLDEAMFEKVANATSSKQAWEILQNSLKGVDKVKKVRLQTLRGEFESLHMKESESVSDYFSRVLAIVNQFKRYGENMNDTRVVEKILRSLTSKFDYIVVAIEESKDLESMTPDQLMGSLQAHEERLNKKKQEPLEQVLQSKLTLNEKGWRDSSQRGRGCGRGRSQGRGSGGSNGHSSHNNEDRAQNSQTTRDRGRGSFSRPYRRRSATNNVEEKANYVEDLNEEVEPTVLLAYKGENKEEENVWYLDTGASNHMCGNKAMFLELNESVVGNVTFGDLSKVPVKGKGKILIRLKNGDHQFIYDVYYVPSMKNNILSLGQLLEKDYDIHLKDRSCLIRDHQNNLIAKVPMTRNRMFLLNIHNDVAKCLKACYRDSSWLWHLRLGHLNFGGLKLLAKTKMVRGLPSIEHPNQLCEGCLFGKQSRKSFPKEASTRANKPLQLVHADVCGPIKPSSLEFCETNGIRRPLTVPRSPQQNGVAERKNRSILNMARSMLKSKKMPKELWAEAVDCAVYLSNRCPTRSVQGKTPQQAWSIKKPTVSHLRVFGSIAYVHVPDQERSKLDDKSENRDVEFDEEGIWNWNTQEEEKYDFFPFPEEEEQVNEVPEVPTTPPPSPVSPVHESSSSSSSLEGSSSERPRGFRSLQDLYESTENIDDITLFCLFADCEPTGFKEAVQDKKWRNAMNEEIKAIKKNDTWELTTLPHGKKAIGVKWVYKMKKNAKGEVERYKARLVVKGYSQQQGIDYDEPIGYVVKGQEGKVLKLKKALYGLKQAPRAWNSRIDKYFQEKGFSKCPHEHALYCKVHENGDILIVCLYVDDLIFTGNNPSMFEDFKNAMAHCKPVSTPVECGVKLSRHDEEENVNPTLFKSLVGSLRYLTCTRPDILYGIGLVSRYMEAPTMTHLKTAKRILRYVKGTLDFGLLYSPSKEFKLFGYSDSDWAGDMDDRKSTTGFVFYMGDTTFTWTSKKQPIVTLSTCEAEYVAATSSVCHAVWLRSLLKELHMSQEEATEIFVDNKSALALAKNPVFHDRSKHIDTRYHFIRECIARKEVQLEFVKSQDQVADIFTKPLKYDTFYKLRALLGVIRKTSLRGDVRS</sequence>
<dbReference type="InterPro" id="IPR036397">
    <property type="entry name" value="RNaseH_sf"/>
</dbReference>
<dbReference type="PROSITE" id="PS50026">
    <property type="entry name" value="EGF_3"/>
    <property type="match status" value="1"/>
</dbReference>
<dbReference type="InterPro" id="IPR001881">
    <property type="entry name" value="EGF-like_Ca-bd_dom"/>
</dbReference>
<dbReference type="GO" id="GO:0003676">
    <property type="term" value="F:nucleic acid binding"/>
    <property type="evidence" value="ECO:0007669"/>
    <property type="project" value="InterPro"/>
</dbReference>
<dbReference type="InterPro" id="IPR018097">
    <property type="entry name" value="EGF_Ca-bd_CS"/>
</dbReference>
<dbReference type="InterPro" id="IPR043502">
    <property type="entry name" value="DNA/RNA_pol_sf"/>
</dbReference>
<dbReference type="InterPro" id="IPR025287">
    <property type="entry name" value="WAK_GUB"/>
</dbReference>
<dbReference type="GO" id="GO:0016020">
    <property type="term" value="C:membrane"/>
    <property type="evidence" value="ECO:0007669"/>
    <property type="project" value="UniProtKB-SubCell"/>
</dbReference>
<proteinExistence type="predicted"/>
<dbReference type="InterPro" id="IPR000742">
    <property type="entry name" value="EGF"/>
</dbReference>
<evidence type="ECO:0000259" key="10">
    <source>
        <dbReference type="PROSITE" id="PS50026"/>
    </source>
</evidence>
<evidence type="ECO:0000259" key="11">
    <source>
        <dbReference type="PROSITE" id="PS50994"/>
    </source>
</evidence>
<evidence type="ECO:0000256" key="6">
    <source>
        <dbReference type="ARBA" id="ARBA00023157"/>
    </source>
</evidence>